<proteinExistence type="predicted"/>
<dbReference type="EMBL" id="VSSQ01000191">
    <property type="protein sequence ID" value="MPL84582.1"/>
    <property type="molecule type" value="Genomic_DNA"/>
</dbReference>
<accession>A0A644V119</accession>
<sequence>MSDKNNIVERLKNNEDVDKKEIVNYTIGLQLKRIERQIDAENSSDAIYESVNDSLDRLIALLSEKN</sequence>
<organism evidence="1">
    <name type="scientific">bioreactor metagenome</name>
    <dbReference type="NCBI Taxonomy" id="1076179"/>
    <lineage>
        <taxon>unclassified sequences</taxon>
        <taxon>metagenomes</taxon>
        <taxon>ecological metagenomes</taxon>
    </lineage>
</organism>
<dbReference type="AlphaFoldDB" id="A0A644V119"/>
<gene>
    <name evidence="1" type="ORF">SDC9_30547</name>
</gene>
<comment type="caution">
    <text evidence="1">The sequence shown here is derived from an EMBL/GenBank/DDBJ whole genome shotgun (WGS) entry which is preliminary data.</text>
</comment>
<protein>
    <submittedName>
        <fullName evidence="1">Uncharacterized protein</fullName>
    </submittedName>
</protein>
<evidence type="ECO:0000313" key="1">
    <source>
        <dbReference type="EMBL" id="MPL84582.1"/>
    </source>
</evidence>
<name>A0A644V119_9ZZZZ</name>
<reference evidence="1" key="1">
    <citation type="submission" date="2019-08" db="EMBL/GenBank/DDBJ databases">
        <authorList>
            <person name="Kucharzyk K."/>
            <person name="Murdoch R.W."/>
            <person name="Higgins S."/>
            <person name="Loffler F."/>
        </authorList>
    </citation>
    <scope>NUCLEOTIDE SEQUENCE</scope>
</reference>